<accession>A0A3B1K322</accession>
<dbReference type="GO" id="GO:0016020">
    <property type="term" value="C:membrane"/>
    <property type="evidence" value="ECO:0007669"/>
    <property type="project" value="UniProtKB-SubCell"/>
</dbReference>
<dbReference type="OrthoDB" id="8418477at2759"/>
<feature type="region of interest" description="Disordered" evidence="6">
    <location>
        <begin position="1"/>
        <end position="21"/>
    </location>
</feature>
<reference evidence="9" key="1">
    <citation type="submission" date="2013-03" db="EMBL/GenBank/DDBJ databases">
        <authorList>
            <person name="Jeffery W."/>
            <person name="Warren W."/>
            <person name="Wilson R.K."/>
        </authorList>
    </citation>
    <scope>NUCLEOTIDE SEQUENCE</scope>
    <source>
        <strain evidence="9">female</strain>
    </source>
</reference>
<dbReference type="OMA" id="SIQPANC"/>
<dbReference type="GO" id="GO:0005739">
    <property type="term" value="C:mitochondrion"/>
    <property type="evidence" value="ECO:0007669"/>
    <property type="project" value="UniProtKB-SubCell"/>
</dbReference>
<dbReference type="Proteomes" id="UP000018467">
    <property type="component" value="Unassembled WGS sequence"/>
</dbReference>
<reference evidence="8" key="4">
    <citation type="submission" date="2025-09" db="UniProtKB">
        <authorList>
            <consortium name="Ensembl"/>
        </authorList>
    </citation>
    <scope>IDENTIFICATION</scope>
</reference>
<evidence type="ECO:0000256" key="4">
    <source>
        <dbReference type="ARBA" id="ARBA00023128"/>
    </source>
</evidence>
<protein>
    <submittedName>
        <fullName evidence="8">BCL2 interacting killer</fullName>
    </submittedName>
</protein>
<reference evidence="9" key="2">
    <citation type="journal article" date="2014" name="Nat. Commun.">
        <title>The cavefish genome reveals candidate genes for eye loss.</title>
        <authorList>
            <person name="McGaugh S.E."/>
            <person name="Gross J.B."/>
            <person name="Aken B."/>
            <person name="Blin M."/>
            <person name="Borowsky R."/>
            <person name="Chalopin D."/>
            <person name="Hinaux H."/>
            <person name="Jeffery W.R."/>
            <person name="Keene A."/>
            <person name="Ma L."/>
            <person name="Minx P."/>
            <person name="Murphy D."/>
            <person name="O'Quin K.E."/>
            <person name="Retaux S."/>
            <person name="Rohner N."/>
            <person name="Searle S.M."/>
            <person name="Stahl B.A."/>
            <person name="Tabin C."/>
            <person name="Volff J.N."/>
            <person name="Yoshizawa M."/>
            <person name="Warren W.C."/>
        </authorList>
    </citation>
    <scope>NUCLEOTIDE SEQUENCE [LARGE SCALE GENOMIC DNA]</scope>
    <source>
        <strain evidence="9">female</strain>
    </source>
</reference>
<dbReference type="AlphaFoldDB" id="A0A3B1K322"/>
<comment type="subcellular location">
    <subcellularLocation>
        <location evidence="2">Membrane</location>
    </subcellularLocation>
    <subcellularLocation>
        <location evidence="1">Mitochondrion</location>
    </subcellularLocation>
</comment>
<name>A0A3B1K322_ASTMX</name>
<keyword evidence="9" id="KW-1185">Reference proteome</keyword>
<proteinExistence type="predicted"/>
<dbReference type="FunCoup" id="A0A3B1K322">
    <property type="interactions" value="1"/>
</dbReference>
<evidence type="ECO:0000256" key="6">
    <source>
        <dbReference type="SAM" id="MobiDB-lite"/>
    </source>
</evidence>
<evidence type="ECO:0000256" key="2">
    <source>
        <dbReference type="ARBA" id="ARBA00004370"/>
    </source>
</evidence>
<dbReference type="CTD" id="638"/>
<keyword evidence="5 7" id="KW-0472">Membrane</keyword>
<reference evidence="8" key="3">
    <citation type="submission" date="2025-08" db="UniProtKB">
        <authorList>
            <consortium name="Ensembl"/>
        </authorList>
    </citation>
    <scope>IDENTIFICATION</scope>
</reference>
<keyword evidence="4" id="KW-0496">Mitochondrion</keyword>
<organism evidence="8 9">
    <name type="scientific">Astyanax mexicanus</name>
    <name type="common">Blind cave fish</name>
    <name type="synonym">Astyanax fasciatus mexicanus</name>
    <dbReference type="NCBI Taxonomy" id="7994"/>
    <lineage>
        <taxon>Eukaryota</taxon>
        <taxon>Metazoa</taxon>
        <taxon>Chordata</taxon>
        <taxon>Craniata</taxon>
        <taxon>Vertebrata</taxon>
        <taxon>Euteleostomi</taxon>
        <taxon>Actinopterygii</taxon>
        <taxon>Neopterygii</taxon>
        <taxon>Teleostei</taxon>
        <taxon>Ostariophysi</taxon>
        <taxon>Characiformes</taxon>
        <taxon>Characoidei</taxon>
        <taxon>Acestrorhamphidae</taxon>
        <taxon>Acestrorhamphinae</taxon>
        <taxon>Astyanax</taxon>
    </lineage>
</organism>
<evidence type="ECO:0000313" key="8">
    <source>
        <dbReference type="Ensembl" id="ENSAMXP00000048495.1"/>
    </source>
</evidence>
<dbReference type="GeneTree" id="ENSGT01030000234980"/>
<feature type="transmembrane region" description="Helical" evidence="7">
    <location>
        <begin position="135"/>
        <end position="153"/>
    </location>
</feature>
<evidence type="ECO:0000256" key="5">
    <source>
        <dbReference type="ARBA" id="ARBA00023136"/>
    </source>
</evidence>
<dbReference type="PROSITE" id="PS01259">
    <property type="entry name" value="BH3"/>
    <property type="match status" value="1"/>
</dbReference>
<dbReference type="GO" id="GO:0043065">
    <property type="term" value="P:positive regulation of apoptotic process"/>
    <property type="evidence" value="ECO:0007669"/>
    <property type="project" value="Ensembl"/>
</dbReference>
<keyword evidence="7" id="KW-1133">Transmembrane helix</keyword>
<evidence type="ECO:0000256" key="1">
    <source>
        <dbReference type="ARBA" id="ARBA00004173"/>
    </source>
</evidence>
<dbReference type="RefSeq" id="XP_049329305.1">
    <property type="nucleotide sequence ID" value="XM_049473348.1"/>
</dbReference>
<dbReference type="InParanoid" id="A0A3B1K322"/>
<dbReference type="InterPro" id="IPR020728">
    <property type="entry name" value="Bcl2_BH3_motif_CS"/>
</dbReference>
<dbReference type="Ensembl" id="ENSAMXT00000056355.1">
    <property type="protein sequence ID" value="ENSAMXP00000048495.1"/>
    <property type="gene ID" value="ENSAMXG00000044004.1"/>
</dbReference>
<sequence>MVQQAHEASDDISPQAGPSEVENHMLSDIGMSVRSAQQIGRQLAQIGDEMNSRWSEKLRNQWPQHQHWQGYGNVLNFAAMNGRIVGRLQWSRIMPMVRASWVVPQLHSQACQTAIKWMSWVCNLHFPDWSGRTKGFLASALLLVAAAAFTATWKMSES</sequence>
<dbReference type="Bgee" id="ENSAMXG00000044004">
    <property type="expression patterns" value="Expressed in intestine and 8 other cell types or tissues"/>
</dbReference>
<evidence type="ECO:0000313" key="9">
    <source>
        <dbReference type="Proteomes" id="UP000018467"/>
    </source>
</evidence>
<evidence type="ECO:0000256" key="7">
    <source>
        <dbReference type="SAM" id="Phobius"/>
    </source>
</evidence>
<keyword evidence="7" id="KW-0812">Transmembrane</keyword>
<dbReference type="KEGG" id="amex:125792688"/>
<evidence type="ECO:0000256" key="3">
    <source>
        <dbReference type="ARBA" id="ARBA00022703"/>
    </source>
</evidence>
<dbReference type="GO" id="GO:0006915">
    <property type="term" value="P:apoptotic process"/>
    <property type="evidence" value="ECO:0007669"/>
    <property type="project" value="UniProtKB-KW"/>
</dbReference>
<keyword evidence="3" id="KW-0053">Apoptosis</keyword>
<dbReference type="GeneID" id="125792688"/>